<dbReference type="VEuPathDB" id="FungiDB:RhiirA1_392453"/>
<organism evidence="4 5">
    <name type="scientific">Rhizophagus irregularis</name>
    <dbReference type="NCBI Taxonomy" id="588596"/>
    <lineage>
        <taxon>Eukaryota</taxon>
        <taxon>Fungi</taxon>
        <taxon>Fungi incertae sedis</taxon>
        <taxon>Mucoromycota</taxon>
        <taxon>Glomeromycotina</taxon>
        <taxon>Glomeromycetes</taxon>
        <taxon>Glomerales</taxon>
        <taxon>Glomeraceae</taxon>
        <taxon>Rhizophagus</taxon>
    </lineage>
</organism>
<dbReference type="InterPro" id="IPR029071">
    <property type="entry name" value="Ubiquitin-like_domsf"/>
</dbReference>
<sequence length="434" mass="50365">MSELPDLTLIAAVISSIINCPVKTYDECIAEGLDPNRTLDPVLVHKYSVTNKNISFKKFVEKSNRRSSKNDPAPTYSGINEINEDDDEIDEDDDEIDEDDDEIDEDDDEIDEDNSKIDEDNEIDERSRSQSVNLPSSSNSSSIQVFLFFLSIALLKYIYITIIFICFIALMYICIIRFFCMISQVDNDQHPQPIQIFFKFSEESRSIFISPDITVLELKKKIQAMLCIDMISLSFSSKPLEDHRTLKSYNINQNDTIHASCKLLGGGVINYFVLNNQFFDPYHNWNLTDIKMGQNYVRGGRVYAPPYGWNRIGLNTTSRYGKGKWMSNDASKSWPVSYNGVNRDRAETTVIRGQEQTKQQFTKYGKGIYSTPDIKYAEQYAINRRKQIWHNNDRYLYAFQNRVNPKDLEDRGIEWITKKSNNIRPYGLCIKRYY</sequence>
<evidence type="ECO:0000256" key="2">
    <source>
        <dbReference type="SAM" id="Phobius"/>
    </source>
</evidence>
<dbReference type="Pfam" id="PF00240">
    <property type="entry name" value="ubiquitin"/>
    <property type="match status" value="1"/>
</dbReference>
<evidence type="ECO:0000256" key="1">
    <source>
        <dbReference type="SAM" id="MobiDB-lite"/>
    </source>
</evidence>
<gene>
    <name evidence="4" type="ORF">RhiirA4_128496</name>
</gene>
<keyword evidence="2" id="KW-1133">Transmembrane helix</keyword>
<feature type="region of interest" description="Disordered" evidence="1">
    <location>
        <begin position="65"/>
        <end position="138"/>
    </location>
</feature>
<keyword evidence="5" id="KW-1185">Reference proteome</keyword>
<accession>A0A2I1HGG7</accession>
<dbReference type="Gene3D" id="3.90.175.10">
    <property type="entry name" value="Diphtheria Toxin, domain 1"/>
    <property type="match status" value="1"/>
</dbReference>
<dbReference type="VEuPathDB" id="FungiDB:RhiirFUN_005161"/>
<dbReference type="CDD" id="cd17039">
    <property type="entry name" value="Ubl_ubiquitin_like"/>
    <property type="match status" value="1"/>
</dbReference>
<feature type="compositionally biased region" description="Low complexity" evidence="1">
    <location>
        <begin position="129"/>
        <end position="138"/>
    </location>
</feature>
<reference evidence="4 5" key="1">
    <citation type="submission" date="2015-10" db="EMBL/GenBank/DDBJ databases">
        <title>Genome analyses suggest a sexual origin of heterokaryosis in a supposedly ancient asexual fungus.</title>
        <authorList>
            <person name="Ropars J."/>
            <person name="Sedzielewska K."/>
            <person name="Noel J."/>
            <person name="Charron P."/>
            <person name="Farinelli L."/>
            <person name="Marton T."/>
            <person name="Kruger M."/>
            <person name="Pelin A."/>
            <person name="Brachmann A."/>
            <person name="Corradi N."/>
        </authorList>
    </citation>
    <scope>NUCLEOTIDE SEQUENCE [LARGE SCALE GENOMIC DNA]</scope>
    <source>
        <strain evidence="4 5">A4</strain>
    </source>
</reference>
<dbReference type="PANTHER" id="PTHR36649:SF28">
    <property type="entry name" value="UBIQUITIN-LIKE DOMAIN-CONTAINING PROTEIN"/>
    <property type="match status" value="1"/>
</dbReference>
<proteinExistence type="predicted"/>
<dbReference type="VEuPathDB" id="FungiDB:FUN_005478"/>
<feature type="transmembrane region" description="Helical" evidence="2">
    <location>
        <begin position="145"/>
        <end position="173"/>
    </location>
</feature>
<dbReference type="AlphaFoldDB" id="A0A2I1HGG7"/>
<dbReference type="PANTHER" id="PTHR36649">
    <property type="entry name" value="UBIQUITIN-LIKE DOMAIN-CONTAINING PROTEIN"/>
    <property type="match status" value="1"/>
</dbReference>
<protein>
    <recommendedName>
        <fullName evidence="3">Ubiquitin-like domain-containing protein</fullName>
    </recommendedName>
</protein>
<dbReference type="PROSITE" id="PS50053">
    <property type="entry name" value="UBIQUITIN_2"/>
    <property type="match status" value="1"/>
</dbReference>
<evidence type="ECO:0000313" key="4">
    <source>
        <dbReference type="EMBL" id="PKY57971.1"/>
    </source>
</evidence>
<feature type="domain" description="Ubiquitin-like" evidence="3">
    <location>
        <begin position="194"/>
        <end position="266"/>
    </location>
</feature>
<comment type="caution">
    <text evidence="4">The sequence shown here is derived from an EMBL/GenBank/DDBJ whole genome shotgun (WGS) entry which is preliminary data.</text>
</comment>
<dbReference type="InterPro" id="IPR000626">
    <property type="entry name" value="Ubiquitin-like_dom"/>
</dbReference>
<evidence type="ECO:0000313" key="5">
    <source>
        <dbReference type="Proteomes" id="UP000234323"/>
    </source>
</evidence>
<keyword evidence="2" id="KW-0812">Transmembrane</keyword>
<dbReference type="EMBL" id="LLXI01002784">
    <property type="protein sequence ID" value="PKY57971.1"/>
    <property type="molecule type" value="Genomic_DNA"/>
</dbReference>
<feature type="compositionally biased region" description="Basic and acidic residues" evidence="1">
    <location>
        <begin position="113"/>
        <end position="128"/>
    </location>
</feature>
<dbReference type="Gene3D" id="3.10.20.90">
    <property type="entry name" value="Phosphatidylinositol 3-kinase Catalytic Subunit, Chain A, domain 1"/>
    <property type="match status" value="1"/>
</dbReference>
<dbReference type="SUPFAM" id="SSF54236">
    <property type="entry name" value="Ubiquitin-like"/>
    <property type="match status" value="1"/>
</dbReference>
<name>A0A2I1HGG7_9GLOM</name>
<evidence type="ECO:0000259" key="3">
    <source>
        <dbReference type="PROSITE" id="PS50053"/>
    </source>
</evidence>
<dbReference type="SUPFAM" id="SSF56399">
    <property type="entry name" value="ADP-ribosylation"/>
    <property type="match status" value="1"/>
</dbReference>
<keyword evidence="2" id="KW-0472">Membrane</keyword>
<dbReference type="SMART" id="SM00213">
    <property type="entry name" value="UBQ"/>
    <property type="match status" value="1"/>
</dbReference>
<feature type="compositionally biased region" description="Acidic residues" evidence="1">
    <location>
        <begin position="82"/>
        <end position="112"/>
    </location>
</feature>
<dbReference type="Proteomes" id="UP000234323">
    <property type="component" value="Unassembled WGS sequence"/>
</dbReference>